<dbReference type="PROSITE" id="PS50893">
    <property type="entry name" value="ABC_TRANSPORTER_2"/>
    <property type="match status" value="1"/>
</dbReference>
<keyword evidence="8 9" id="KW-0472">Membrane</keyword>
<dbReference type="InterPro" id="IPR036640">
    <property type="entry name" value="ABC1_TM_sf"/>
</dbReference>
<evidence type="ECO:0000259" key="10">
    <source>
        <dbReference type="PROSITE" id="PS50893"/>
    </source>
</evidence>
<dbReference type="CDD" id="cd18548">
    <property type="entry name" value="ABC_6TM_Tm287_like"/>
    <property type="match status" value="1"/>
</dbReference>
<protein>
    <submittedName>
        <fullName evidence="12">ABC transporter ATP-binding protein</fullName>
    </submittedName>
</protein>
<evidence type="ECO:0000313" key="12">
    <source>
        <dbReference type="EMBL" id="MSS39535.1"/>
    </source>
</evidence>
<reference evidence="12 13" key="1">
    <citation type="submission" date="2019-08" db="EMBL/GenBank/DDBJ databases">
        <title>In-depth cultivation of the pig gut microbiome towards novel bacterial diversity and tailored functional studies.</title>
        <authorList>
            <person name="Wylensek D."/>
            <person name="Hitch T.C.A."/>
            <person name="Clavel T."/>
        </authorList>
    </citation>
    <scope>NUCLEOTIDE SEQUENCE [LARGE SCALE GENOMIC DNA]</scope>
    <source>
        <strain evidence="12 13">BL-389-WT-3D</strain>
    </source>
</reference>
<comment type="caution">
    <text evidence="12">The sequence shown here is derived from an EMBL/GenBank/DDBJ whole genome shotgun (WGS) entry which is preliminary data.</text>
</comment>
<dbReference type="PROSITE" id="PS50929">
    <property type="entry name" value="ABC_TM1F"/>
    <property type="match status" value="1"/>
</dbReference>
<dbReference type="InterPro" id="IPR011527">
    <property type="entry name" value="ABC1_TM_dom"/>
</dbReference>
<feature type="transmembrane region" description="Helical" evidence="9">
    <location>
        <begin position="286"/>
        <end position="310"/>
    </location>
</feature>
<dbReference type="InterPro" id="IPR003439">
    <property type="entry name" value="ABC_transporter-like_ATP-bd"/>
</dbReference>
<evidence type="ECO:0000256" key="5">
    <source>
        <dbReference type="ARBA" id="ARBA00022741"/>
    </source>
</evidence>
<comment type="subcellular location">
    <subcellularLocation>
        <location evidence="1">Cell membrane</location>
        <topology evidence="1">Multi-pass membrane protein</topology>
    </subcellularLocation>
</comment>
<dbReference type="GO" id="GO:0140359">
    <property type="term" value="F:ABC-type transporter activity"/>
    <property type="evidence" value="ECO:0007669"/>
    <property type="project" value="InterPro"/>
</dbReference>
<keyword evidence="5" id="KW-0547">Nucleotide-binding</keyword>
<dbReference type="FunFam" id="3.40.50.300:FF:000854">
    <property type="entry name" value="Multidrug ABC transporter ATP-binding protein"/>
    <property type="match status" value="1"/>
</dbReference>
<dbReference type="SMART" id="SM00382">
    <property type="entry name" value="AAA"/>
    <property type="match status" value="1"/>
</dbReference>
<dbReference type="EMBL" id="VUMB01000006">
    <property type="protein sequence ID" value="MSS39535.1"/>
    <property type="molecule type" value="Genomic_DNA"/>
</dbReference>
<dbReference type="GO" id="GO:0005886">
    <property type="term" value="C:plasma membrane"/>
    <property type="evidence" value="ECO:0007669"/>
    <property type="project" value="UniProtKB-SubCell"/>
</dbReference>
<feature type="domain" description="ABC transporter" evidence="10">
    <location>
        <begin position="494"/>
        <end position="729"/>
    </location>
</feature>
<keyword evidence="3" id="KW-1003">Cell membrane</keyword>
<dbReference type="PROSITE" id="PS00211">
    <property type="entry name" value="ABC_TRANSPORTER_1"/>
    <property type="match status" value="1"/>
</dbReference>
<evidence type="ECO:0000256" key="6">
    <source>
        <dbReference type="ARBA" id="ARBA00022840"/>
    </source>
</evidence>
<dbReference type="RefSeq" id="WP_004607020.1">
    <property type="nucleotide sequence ID" value="NZ_AP024846.1"/>
</dbReference>
<evidence type="ECO:0000256" key="4">
    <source>
        <dbReference type="ARBA" id="ARBA00022692"/>
    </source>
</evidence>
<dbReference type="GeneID" id="62696497"/>
<keyword evidence="2" id="KW-0813">Transport</keyword>
<feature type="transmembrane region" description="Helical" evidence="9">
    <location>
        <begin position="398"/>
        <end position="419"/>
    </location>
</feature>
<proteinExistence type="predicted"/>
<dbReference type="InterPro" id="IPR027417">
    <property type="entry name" value="P-loop_NTPase"/>
</dbReference>
<dbReference type="InterPro" id="IPR039421">
    <property type="entry name" value="Type_1_exporter"/>
</dbReference>
<evidence type="ECO:0000256" key="2">
    <source>
        <dbReference type="ARBA" id="ARBA00022448"/>
    </source>
</evidence>
<dbReference type="InterPro" id="IPR017871">
    <property type="entry name" value="ABC_transporter-like_CS"/>
</dbReference>
<feature type="transmembrane region" description="Helical" evidence="9">
    <location>
        <begin position="316"/>
        <end position="338"/>
    </location>
</feature>
<keyword evidence="6 12" id="KW-0067">ATP-binding</keyword>
<evidence type="ECO:0000256" key="8">
    <source>
        <dbReference type="ARBA" id="ARBA00023136"/>
    </source>
</evidence>
<feature type="domain" description="ABC transmembrane type-1" evidence="11">
    <location>
        <begin position="217"/>
        <end position="459"/>
    </location>
</feature>
<evidence type="ECO:0000256" key="7">
    <source>
        <dbReference type="ARBA" id="ARBA00022989"/>
    </source>
</evidence>
<feature type="transmembrane region" description="Helical" evidence="9">
    <location>
        <begin position="439"/>
        <end position="457"/>
    </location>
</feature>
<dbReference type="PANTHER" id="PTHR24221:SF276">
    <property type="entry name" value="ABC TRANSPORTER, ATP-BINDING_PERMEASE PROTEIN"/>
    <property type="match status" value="1"/>
</dbReference>
<dbReference type="GO" id="GO:0016887">
    <property type="term" value="F:ATP hydrolysis activity"/>
    <property type="evidence" value="ECO:0007669"/>
    <property type="project" value="InterPro"/>
</dbReference>
<dbReference type="Gene3D" id="1.20.1560.10">
    <property type="entry name" value="ABC transporter type 1, transmembrane domain"/>
    <property type="match status" value="1"/>
</dbReference>
<keyword evidence="4 9" id="KW-0812">Transmembrane</keyword>
<evidence type="ECO:0000256" key="9">
    <source>
        <dbReference type="SAM" id="Phobius"/>
    </source>
</evidence>
<dbReference type="Pfam" id="PF00005">
    <property type="entry name" value="ABC_tran"/>
    <property type="match status" value="1"/>
</dbReference>
<evidence type="ECO:0000259" key="11">
    <source>
        <dbReference type="PROSITE" id="PS50929"/>
    </source>
</evidence>
<dbReference type="SUPFAM" id="SSF52540">
    <property type="entry name" value="P-loop containing nucleoside triphosphate hydrolases"/>
    <property type="match status" value="1"/>
</dbReference>
<dbReference type="AlphaFoldDB" id="A0A844FAD2"/>
<dbReference type="Pfam" id="PF00664">
    <property type="entry name" value="ABC_membrane"/>
    <property type="match status" value="1"/>
</dbReference>
<keyword evidence="7 9" id="KW-1133">Transmembrane helix</keyword>
<accession>A0A844FAD2</accession>
<dbReference type="SUPFAM" id="SSF90123">
    <property type="entry name" value="ABC transporter transmembrane region"/>
    <property type="match status" value="1"/>
</dbReference>
<dbReference type="PANTHER" id="PTHR24221">
    <property type="entry name" value="ATP-BINDING CASSETTE SUB-FAMILY B"/>
    <property type="match status" value="1"/>
</dbReference>
<evidence type="ECO:0000313" key="13">
    <source>
        <dbReference type="Proteomes" id="UP000462363"/>
    </source>
</evidence>
<sequence length="744" mass="82434">MSKLLKFLKPYAGAVLAILCVLIVQAYCDLSLPTYTSEIVNVGIQQGGIDETVPDTISEEDLDHLLLFVPSDKREAVESAYKEDAGDYDYDGKVMKLKSSVKKDEDKMDELSSLLGKPMLLASGFDSDSDMTKKMEEQMKQQMQSQMPDVSKMSVYDIFEMMEDGQRDSAVEEIEKQMKSMPDSMIEQAAATYIRSAYGRIGLDTDKIETDYILATGAKMLALAALGMVASIIVGLMASRVGASVGKGLRRDVFRKVVGFSNGEFDKFSTASLITRSTNDIQQIQLLTVMILRMVLYAPIMAIGGIWKVFNTNVDMSWIIGIAVGLIVMVVIVLFVVVMPKFKIVQNQVDRLNLVSREILTGLPVIRAFSTEKYEEKRFDGANRDLTKTNLFVNRAMTFMMPLMMLIMNCIAVLIVWIGGHSVNDGAMQVGDMMAFIQYTMQIIMSFLMICMISVMLPRAAVSATRVDEVLVSHTLIHDPKNPKKLPQDGHGEVTFDHVSFRYPGAEEDVLHDISFTAKPGQTTAFIGSTGSGKSTLVNLIPRFYDVTEGKITLDGEDIRNITQHELRDKLGYVPQKGILFSGDIASNILYGNPDGSEEDMKEAATIAQATEFIEAKKKKYQSSISQGGSNVSGGQKQRLSIARAIAKHPKIYIFDDSFSALDYKTDVTLRNALKEKTADSTVLIVAQRISTILHAEQIIVLDEGKIVGKGTHEELLKNCDEYYQIASSQLSERELEDNVKEVG</sequence>
<organism evidence="12 13">
    <name type="scientific">Clostridium scindens (strain JCM 10418 / VPI 12708)</name>
    <dbReference type="NCBI Taxonomy" id="29347"/>
    <lineage>
        <taxon>Bacteria</taxon>
        <taxon>Bacillati</taxon>
        <taxon>Bacillota</taxon>
        <taxon>Clostridia</taxon>
        <taxon>Lachnospirales</taxon>
        <taxon>Lachnospiraceae</taxon>
    </lineage>
</organism>
<name>A0A844FAD2_CLOSV</name>
<gene>
    <name evidence="12" type="ORF">FYJ37_03950</name>
</gene>
<evidence type="ECO:0000256" key="1">
    <source>
        <dbReference type="ARBA" id="ARBA00004651"/>
    </source>
</evidence>
<dbReference type="Proteomes" id="UP000462363">
    <property type="component" value="Unassembled WGS sequence"/>
</dbReference>
<dbReference type="Gene3D" id="3.40.50.300">
    <property type="entry name" value="P-loop containing nucleotide triphosphate hydrolases"/>
    <property type="match status" value="1"/>
</dbReference>
<feature type="transmembrane region" description="Helical" evidence="9">
    <location>
        <begin position="220"/>
        <end position="241"/>
    </location>
</feature>
<dbReference type="GO" id="GO:0005524">
    <property type="term" value="F:ATP binding"/>
    <property type="evidence" value="ECO:0007669"/>
    <property type="project" value="UniProtKB-KW"/>
</dbReference>
<evidence type="ECO:0000256" key="3">
    <source>
        <dbReference type="ARBA" id="ARBA00022475"/>
    </source>
</evidence>
<dbReference type="InterPro" id="IPR003593">
    <property type="entry name" value="AAA+_ATPase"/>
</dbReference>